<sequence>MGEMFTGESPRTFAMQSAGNGFPLFPKRPELDDVGSSSESAEANVLSCLRLVLTLADELSRYNIENIRTVKFRYFDTPGALQSLETVALFCKELDAALRNSLVSPPDSPDSPHISSKGKEPITSGTVGAEAGIDDVVGRRSAGPELSVVSSVPFPRPEYLSAHEQVNAPSSSSLSLVEPPLSSEMELSQEGVYRCYTEVVADPSDDMAINIKLMDRVRVDIRMEDGVTGIGTNLNTGAMGSFPLSCLEVPSDVDTRDWKRSGTLASSVLSGNTSVSSELAGGALRGYADAHMPPHVVTQNFVLSPVPEDRPRVRRESEPLVSRFNSEDNQVMNGVSESSRPPQRSDSLQQRLEALYQYQHVPSEAVSEPLPQPTQHQIPMRVASVQPRPQQASGPPVPAKDHPSAEPSTAPAMIHVPGPSRPGLTRAATKPLSAQVIEKRKFARQVIAELYETEKNFMEGMEVLINQFMYPLAHASSSEETTITKVEHSTLFRNIPGLRNLSRKICELLKAAMAKAEADEEGDVGGGAVAAVVNVFLVNVEFEEWSTYVRYMEGYSHAKQTFAQLKERPEFSEVLDKLESAKECNRYTFEHYMILPVQRIGRYHLLLGRLKKVTDEEDPVHQSIETAEQYMKQIGDVLESVQKQEEELRRVFEVYEAIEGCPPDIISASRRRLLSSFEVDELFSGRKLHMHVFSDCFLLSTRNRSTSSASLQHTVSSAASLANTWKNRNKDKDKDRSRKENQKEFTFVARVELRDVEVQSVGNVEDGLAGFPELSPYLQLSGGNSGRVAVLRHIPGGGTFERHSKIVGLPLISATDHERIPVPPSHRRSIDSSSSSLSSPSSPSNLSRHPSTSSGGSTFGHMNLSRRGTAKSMNGIIGRPSMDQDSQRGDQDLYAFRVPDSTRMAGLLAALGLAGVQRP</sequence>
<dbReference type="InterPro" id="IPR051092">
    <property type="entry name" value="FYVE_RhoGEF_PH"/>
</dbReference>
<feature type="domain" description="DH" evidence="2">
    <location>
        <begin position="442"/>
        <end position="644"/>
    </location>
</feature>
<dbReference type="EMBL" id="KQ257453">
    <property type="protein sequence ID" value="KND02109.1"/>
    <property type="molecule type" value="Genomic_DNA"/>
</dbReference>
<organism evidence="3 4">
    <name type="scientific">Spizellomyces punctatus (strain DAOM BR117)</name>
    <dbReference type="NCBI Taxonomy" id="645134"/>
    <lineage>
        <taxon>Eukaryota</taxon>
        <taxon>Fungi</taxon>
        <taxon>Fungi incertae sedis</taxon>
        <taxon>Chytridiomycota</taxon>
        <taxon>Chytridiomycota incertae sedis</taxon>
        <taxon>Chytridiomycetes</taxon>
        <taxon>Spizellomycetales</taxon>
        <taxon>Spizellomycetaceae</taxon>
        <taxon>Spizellomyces</taxon>
    </lineage>
</organism>
<dbReference type="Pfam" id="PF00621">
    <property type="entry name" value="RhoGEF"/>
    <property type="match status" value="1"/>
</dbReference>
<dbReference type="PANTHER" id="PTHR12673:SF159">
    <property type="entry name" value="LD03170P"/>
    <property type="match status" value="1"/>
</dbReference>
<feature type="compositionally biased region" description="Polar residues" evidence="1">
    <location>
        <begin position="323"/>
        <end position="346"/>
    </location>
</feature>
<dbReference type="SUPFAM" id="SSF48065">
    <property type="entry name" value="DBL homology domain (DH-domain)"/>
    <property type="match status" value="1"/>
</dbReference>
<feature type="compositionally biased region" description="Basic and acidic residues" evidence="1">
    <location>
        <begin position="728"/>
        <end position="741"/>
    </location>
</feature>
<dbReference type="GO" id="GO:0005737">
    <property type="term" value="C:cytoplasm"/>
    <property type="evidence" value="ECO:0007669"/>
    <property type="project" value="TreeGrafter"/>
</dbReference>
<dbReference type="InterPro" id="IPR000219">
    <property type="entry name" value="DH_dom"/>
</dbReference>
<proteinExistence type="predicted"/>
<dbReference type="CDD" id="cd00160">
    <property type="entry name" value="RhoGEF"/>
    <property type="match status" value="1"/>
</dbReference>
<dbReference type="PROSITE" id="PS50010">
    <property type="entry name" value="DH_2"/>
    <property type="match status" value="1"/>
</dbReference>
<dbReference type="InterPro" id="IPR035899">
    <property type="entry name" value="DBL_dom_sf"/>
</dbReference>
<dbReference type="RefSeq" id="XP_016610148.1">
    <property type="nucleotide sequence ID" value="XM_016750889.1"/>
</dbReference>
<feature type="compositionally biased region" description="Low complexity" evidence="1">
    <location>
        <begin position="831"/>
        <end position="854"/>
    </location>
</feature>
<feature type="region of interest" description="Disordered" evidence="1">
    <location>
        <begin position="817"/>
        <end position="889"/>
    </location>
</feature>
<dbReference type="VEuPathDB" id="FungiDB:SPPG_02606"/>
<dbReference type="eggNOG" id="KOG3524">
    <property type="taxonomic scope" value="Eukaryota"/>
</dbReference>
<accession>A0A0L0HMU0</accession>
<dbReference type="InParanoid" id="A0A0L0HMU0"/>
<dbReference type="Proteomes" id="UP000053201">
    <property type="component" value="Unassembled WGS sequence"/>
</dbReference>
<dbReference type="GeneID" id="27686180"/>
<gene>
    <name evidence="3" type="ORF">SPPG_02606</name>
</gene>
<feature type="region of interest" description="Disordered" evidence="1">
    <location>
        <begin position="384"/>
        <end position="413"/>
    </location>
</feature>
<dbReference type="STRING" id="645134.A0A0L0HMU0"/>
<evidence type="ECO:0000259" key="2">
    <source>
        <dbReference type="PROSITE" id="PS50010"/>
    </source>
</evidence>
<dbReference type="SMART" id="SM00325">
    <property type="entry name" value="RhoGEF"/>
    <property type="match status" value="1"/>
</dbReference>
<evidence type="ECO:0000256" key="1">
    <source>
        <dbReference type="SAM" id="MobiDB-lite"/>
    </source>
</evidence>
<feature type="region of interest" description="Disordered" evidence="1">
    <location>
        <begin position="308"/>
        <end position="346"/>
    </location>
</feature>
<feature type="compositionally biased region" description="Basic and acidic residues" evidence="1">
    <location>
        <begin position="308"/>
        <end position="318"/>
    </location>
</feature>
<reference evidence="3 4" key="1">
    <citation type="submission" date="2009-08" db="EMBL/GenBank/DDBJ databases">
        <title>The Genome Sequence of Spizellomyces punctatus strain DAOM BR117.</title>
        <authorList>
            <consortium name="The Broad Institute Genome Sequencing Platform"/>
            <person name="Russ C."/>
            <person name="Cuomo C."/>
            <person name="Shea T."/>
            <person name="Young S.K."/>
            <person name="Zeng Q."/>
            <person name="Koehrsen M."/>
            <person name="Haas B."/>
            <person name="Borodovsky M."/>
            <person name="Guigo R."/>
            <person name="Alvarado L."/>
            <person name="Berlin A."/>
            <person name="Bochicchio J."/>
            <person name="Borenstein D."/>
            <person name="Chapman S."/>
            <person name="Chen Z."/>
            <person name="Engels R."/>
            <person name="Freedman E."/>
            <person name="Gellesch M."/>
            <person name="Goldberg J."/>
            <person name="Griggs A."/>
            <person name="Gujja S."/>
            <person name="Heiman D."/>
            <person name="Hepburn T."/>
            <person name="Howarth C."/>
            <person name="Jen D."/>
            <person name="Larson L."/>
            <person name="Lewis B."/>
            <person name="Mehta T."/>
            <person name="Park D."/>
            <person name="Pearson M."/>
            <person name="Roberts A."/>
            <person name="Saif S."/>
            <person name="Shenoy N."/>
            <person name="Sisk P."/>
            <person name="Stolte C."/>
            <person name="Sykes S."/>
            <person name="Thomson T."/>
            <person name="Walk T."/>
            <person name="White J."/>
            <person name="Yandava C."/>
            <person name="Burger G."/>
            <person name="Gray M.W."/>
            <person name="Holland P.W.H."/>
            <person name="King N."/>
            <person name="Lang F.B.F."/>
            <person name="Roger A.J."/>
            <person name="Ruiz-Trillo I."/>
            <person name="Lander E."/>
            <person name="Nusbaum C."/>
        </authorList>
    </citation>
    <scope>NUCLEOTIDE SEQUENCE [LARGE SCALE GENOMIC DNA]</scope>
    <source>
        <strain evidence="3 4">DAOM BR117</strain>
    </source>
</reference>
<evidence type="ECO:0000313" key="4">
    <source>
        <dbReference type="Proteomes" id="UP000053201"/>
    </source>
</evidence>
<dbReference type="GO" id="GO:0005085">
    <property type="term" value="F:guanyl-nucleotide exchange factor activity"/>
    <property type="evidence" value="ECO:0007669"/>
    <property type="project" value="InterPro"/>
</dbReference>
<dbReference type="Gene3D" id="1.20.900.10">
    <property type="entry name" value="Dbl homology (DH) domain"/>
    <property type="match status" value="1"/>
</dbReference>
<dbReference type="PANTHER" id="PTHR12673">
    <property type="entry name" value="FACIOGENITAL DYSPLASIA PROTEIN"/>
    <property type="match status" value="1"/>
</dbReference>
<keyword evidence="4" id="KW-1185">Reference proteome</keyword>
<feature type="region of interest" description="Disordered" evidence="1">
    <location>
        <begin position="722"/>
        <end position="741"/>
    </location>
</feature>
<dbReference type="OrthoDB" id="660555at2759"/>
<name>A0A0L0HMU0_SPIPD</name>
<dbReference type="AlphaFoldDB" id="A0A0L0HMU0"/>
<protein>
    <recommendedName>
        <fullName evidence="2">DH domain-containing protein</fullName>
    </recommendedName>
</protein>
<feature type="region of interest" description="Disordered" evidence="1">
    <location>
        <begin position="102"/>
        <end position="129"/>
    </location>
</feature>
<evidence type="ECO:0000313" key="3">
    <source>
        <dbReference type="EMBL" id="KND02109.1"/>
    </source>
</evidence>